<feature type="transmembrane region" description="Helical" evidence="5">
    <location>
        <begin position="9"/>
        <end position="31"/>
    </location>
</feature>
<dbReference type="Proteomes" id="UP001149074">
    <property type="component" value="Unassembled WGS sequence"/>
</dbReference>
<gene>
    <name evidence="6" type="ORF">N7532_006267</name>
</gene>
<dbReference type="InterPro" id="IPR005828">
    <property type="entry name" value="MFS_sugar_transport-like"/>
</dbReference>
<dbReference type="RefSeq" id="XP_056474920.1">
    <property type="nucleotide sequence ID" value="XM_056618761.1"/>
</dbReference>
<evidence type="ECO:0000313" key="6">
    <source>
        <dbReference type="EMBL" id="KAJ5099266.1"/>
    </source>
</evidence>
<proteinExistence type="predicted"/>
<comment type="caution">
    <text evidence="6">The sequence shown here is derived from an EMBL/GenBank/DDBJ whole genome shotgun (WGS) entry which is preliminary data.</text>
</comment>
<dbReference type="OrthoDB" id="6612291at2759"/>
<comment type="subcellular location">
    <subcellularLocation>
        <location evidence="1">Membrane</location>
    </subcellularLocation>
</comment>
<evidence type="ECO:0000256" key="4">
    <source>
        <dbReference type="ARBA" id="ARBA00023136"/>
    </source>
</evidence>
<evidence type="ECO:0000256" key="3">
    <source>
        <dbReference type="ARBA" id="ARBA00022989"/>
    </source>
</evidence>
<dbReference type="GeneID" id="81357740"/>
<dbReference type="GO" id="GO:0022857">
    <property type="term" value="F:transmembrane transporter activity"/>
    <property type="evidence" value="ECO:0007669"/>
    <property type="project" value="InterPro"/>
</dbReference>
<keyword evidence="7" id="KW-1185">Reference proteome</keyword>
<keyword evidence="3 5" id="KW-1133">Transmembrane helix</keyword>
<dbReference type="GO" id="GO:0016020">
    <property type="term" value="C:membrane"/>
    <property type="evidence" value="ECO:0007669"/>
    <property type="project" value="UniProtKB-SubCell"/>
</dbReference>
<dbReference type="EMBL" id="JAPQKI010000005">
    <property type="protein sequence ID" value="KAJ5099266.1"/>
    <property type="molecule type" value="Genomic_DNA"/>
</dbReference>
<evidence type="ECO:0000256" key="2">
    <source>
        <dbReference type="ARBA" id="ARBA00022692"/>
    </source>
</evidence>
<accession>A0A9W9FFN2</accession>
<name>A0A9W9FFN2_9EURO</name>
<protein>
    <recommendedName>
        <fullName evidence="8">Major facilitator superfamily (MFS) profile domain-containing protein</fullName>
    </recommendedName>
</protein>
<evidence type="ECO:0000313" key="7">
    <source>
        <dbReference type="Proteomes" id="UP001149074"/>
    </source>
</evidence>
<reference evidence="6" key="2">
    <citation type="journal article" date="2023" name="IMA Fungus">
        <title>Comparative genomic study of the Penicillium genus elucidates a diverse pangenome and 15 lateral gene transfer events.</title>
        <authorList>
            <person name="Petersen C."/>
            <person name="Sorensen T."/>
            <person name="Nielsen M.R."/>
            <person name="Sondergaard T.E."/>
            <person name="Sorensen J.L."/>
            <person name="Fitzpatrick D.A."/>
            <person name="Frisvad J.C."/>
            <person name="Nielsen K.L."/>
        </authorList>
    </citation>
    <scope>NUCLEOTIDE SEQUENCE</scope>
    <source>
        <strain evidence="6">IBT 30761</strain>
    </source>
</reference>
<evidence type="ECO:0008006" key="8">
    <source>
        <dbReference type="Google" id="ProtNLM"/>
    </source>
</evidence>
<dbReference type="Gene3D" id="1.20.1250.20">
    <property type="entry name" value="MFS general substrate transporter like domains"/>
    <property type="match status" value="1"/>
</dbReference>
<sequence>MIDSVGRRCLFIIMAIGMCTVLVCEAITVAIDKKPSGIAAVFFVFAFEASLTWGWMATVRVYPAEILSLTIDPRARR</sequence>
<organism evidence="6 7">
    <name type="scientific">Penicillium argentinense</name>
    <dbReference type="NCBI Taxonomy" id="1131581"/>
    <lineage>
        <taxon>Eukaryota</taxon>
        <taxon>Fungi</taxon>
        <taxon>Dikarya</taxon>
        <taxon>Ascomycota</taxon>
        <taxon>Pezizomycotina</taxon>
        <taxon>Eurotiomycetes</taxon>
        <taxon>Eurotiomycetidae</taxon>
        <taxon>Eurotiales</taxon>
        <taxon>Aspergillaceae</taxon>
        <taxon>Penicillium</taxon>
    </lineage>
</organism>
<feature type="transmembrane region" description="Helical" evidence="5">
    <location>
        <begin position="37"/>
        <end position="56"/>
    </location>
</feature>
<evidence type="ECO:0000256" key="5">
    <source>
        <dbReference type="SAM" id="Phobius"/>
    </source>
</evidence>
<keyword evidence="4 5" id="KW-0472">Membrane</keyword>
<dbReference type="AlphaFoldDB" id="A0A9W9FFN2"/>
<evidence type="ECO:0000256" key="1">
    <source>
        <dbReference type="ARBA" id="ARBA00004370"/>
    </source>
</evidence>
<reference evidence="6" key="1">
    <citation type="submission" date="2022-11" db="EMBL/GenBank/DDBJ databases">
        <authorList>
            <person name="Petersen C."/>
        </authorList>
    </citation>
    <scope>NUCLEOTIDE SEQUENCE</scope>
    <source>
        <strain evidence="6">IBT 30761</strain>
    </source>
</reference>
<dbReference type="Pfam" id="PF00083">
    <property type="entry name" value="Sugar_tr"/>
    <property type="match status" value="1"/>
</dbReference>
<keyword evidence="2 5" id="KW-0812">Transmembrane</keyword>
<dbReference type="InterPro" id="IPR036259">
    <property type="entry name" value="MFS_trans_sf"/>
</dbReference>